<dbReference type="InterPro" id="IPR000182">
    <property type="entry name" value="GNAT_dom"/>
</dbReference>
<dbReference type="PROSITE" id="PS51186">
    <property type="entry name" value="GNAT"/>
    <property type="match status" value="1"/>
</dbReference>
<dbReference type="eggNOG" id="COG0456">
    <property type="taxonomic scope" value="Bacteria"/>
</dbReference>
<protein>
    <submittedName>
        <fullName evidence="5">Putative N-acetyltransferase</fullName>
    </submittedName>
</protein>
<organism evidence="5 6">
    <name type="scientific">Vibrio caribbeanicus ATCC BAA-2122</name>
    <dbReference type="NCBI Taxonomy" id="796620"/>
    <lineage>
        <taxon>Bacteria</taxon>
        <taxon>Pseudomonadati</taxon>
        <taxon>Pseudomonadota</taxon>
        <taxon>Gammaproteobacteria</taxon>
        <taxon>Vibrionales</taxon>
        <taxon>Vibrionaceae</taxon>
        <taxon>Vibrio</taxon>
    </lineage>
</organism>
<dbReference type="GO" id="GO:0008080">
    <property type="term" value="F:N-acetyltransferase activity"/>
    <property type="evidence" value="ECO:0007669"/>
    <property type="project" value="UniProtKB-ARBA"/>
</dbReference>
<evidence type="ECO:0000256" key="2">
    <source>
        <dbReference type="ARBA" id="ARBA00022679"/>
    </source>
</evidence>
<proteinExistence type="inferred from homology"/>
<dbReference type="InterPro" id="IPR051016">
    <property type="entry name" value="Diverse_Substrate_AcTransf"/>
</dbReference>
<evidence type="ECO:0000259" key="4">
    <source>
        <dbReference type="PROSITE" id="PS51186"/>
    </source>
</evidence>
<feature type="domain" description="N-acetyltransferase" evidence="4">
    <location>
        <begin position="4"/>
        <end position="160"/>
    </location>
</feature>
<reference evidence="5 6" key="1">
    <citation type="journal article" date="2012" name="Int. J. Syst. Evol. Microbiol.">
        <title>Vibrio caribbeanicus sp. nov., isolated from the marine sponge Scleritoderma cyanea.</title>
        <authorList>
            <person name="Hoffmann M."/>
            <person name="Monday S.R."/>
            <person name="Allard M.W."/>
            <person name="Strain E.A."/>
            <person name="Whittaker P."/>
            <person name="Naum M."/>
            <person name="McCarthy P.J."/>
            <person name="Lopez J.V."/>
            <person name="Fischer M."/>
            <person name="Brown E.W."/>
        </authorList>
    </citation>
    <scope>NUCLEOTIDE SEQUENCE [LARGE SCALE GENOMIC DNA]</scope>
    <source>
        <strain evidence="5 6">ATCC BAA-2122</strain>
    </source>
</reference>
<evidence type="ECO:0000313" key="6">
    <source>
        <dbReference type="Proteomes" id="UP000002943"/>
    </source>
</evidence>
<evidence type="ECO:0000256" key="1">
    <source>
        <dbReference type="ARBA" id="ARBA00008694"/>
    </source>
</evidence>
<dbReference type="OrthoDB" id="9805924at2"/>
<keyword evidence="3" id="KW-0012">Acyltransferase</keyword>
<comment type="caution">
    <text evidence="5">The sequence shown here is derived from an EMBL/GenBank/DDBJ whole genome shotgun (WGS) entry which is preliminary data.</text>
</comment>
<dbReference type="CDD" id="cd04301">
    <property type="entry name" value="NAT_SF"/>
    <property type="match status" value="1"/>
</dbReference>
<dbReference type="InterPro" id="IPR016181">
    <property type="entry name" value="Acyl_CoA_acyltransferase"/>
</dbReference>
<dbReference type="STRING" id="796620.VIBC2010_15924"/>
<dbReference type="Gene3D" id="3.40.630.30">
    <property type="match status" value="1"/>
</dbReference>
<dbReference type="Pfam" id="PF00583">
    <property type="entry name" value="Acetyltransf_1"/>
    <property type="match status" value="1"/>
</dbReference>
<dbReference type="SUPFAM" id="SSF55729">
    <property type="entry name" value="Acyl-CoA N-acyltransferases (Nat)"/>
    <property type="match status" value="1"/>
</dbReference>
<name>E3BEP9_9VIBR</name>
<comment type="similarity">
    <text evidence="1">Belongs to the acetyltransferase family.</text>
</comment>
<dbReference type="PANTHER" id="PTHR10545:SF29">
    <property type="entry name" value="GH14572P-RELATED"/>
    <property type="match status" value="1"/>
</dbReference>
<evidence type="ECO:0000256" key="3">
    <source>
        <dbReference type="ARBA" id="ARBA00023315"/>
    </source>
</evidence>
<dbReference type="FunFam" id="3.40.630.30:FF:000064">
    <property type="entry name" value="GNAT family acetyltransferase"/>
    <property type="match status" value="1"/>
</dbReference>
<dbReference type="EMBL" id="AEIU01000003">
    <property type="protein sequence ID" value="EFP98416.1"/>
    <property type="molecule type" value="Genomic_DNA"/>
</dbReference>
<dbReference type="AlphaFoldDB" id="E3BEP9"/>
<sequence length="160" mass="18131">MSNICVREAKIEDASLILGFIKELADYEKAPHEVKASVSDIEEKLFSDDSTTHALICTLNDEPIGFAVYFYNFSTWLGKNGLYLEDLYISQKHRKLGAGKTLIKHLANLAVQNKCGRFEWCVLDWNTPAINFYKSIGAIAQDEWTIYRLSGRNLVSFAKS</sequence>
<dbReference type="PANTHER" id="PTHR10545">
    <property type="entry name" value="DIAMINE N-ACETYLTRANSFERASE"/>
    <property type="match status" value="1"/>
</dbReference>
<dbReference type="Proteomes" id="UP000002943">
    <property type="component" value="Unassembled WGS sequence"/>
</dbReference>
<keyword evidence="2 5" id="KW-0808">Transferase</keyword>
<gene>
    <name evidence="5" type="ORF">VIBC2010_15924</name>
</gene>
<dbReference type="RefSeq" id="WP_009599340.1">
    <property type="nucleotide sequence ID" value="NZ_AEIU01000003.1"/>
</dbReference>
<keyword evidence="6" id="KW-1185">Reference proteome</keyword>
<evidence type="ECO:0000313" key="5">
    <source>
        <dbReference type="EMBL" id="EFP98416.1"/>
    </source>
</evidence>
<accession>E3BEP9</accession>